<evidence type="ECO:0000313" key="5">
    <source>
        <dbReference type="Proteomes" id="UP001249851"/>
    </source>
</evidence>
<dbReference type="PANTHER" id="PTHR11319:SF35">
    <property type="entry name" value="OUTER MEMBRANE PROTEIN PMPC-RELATED"/>
    <property type="match status" value="1"/>
</dbReference>
<feature type="compositionally biased region" description="Polar residues" evidence="1">
    <location>
        <begin position="833"/>
        <end position="848"/>
    </location>
</feature>
<feature type="region of interest" description="Disordered" evidence="1">
    <location>
        <begin position="868"/>
        <end position="907"/>
    </location>
</feature>
<feature type="region of interest" description="Disordered" evidence="1">
    <location>
        <begin position="772"/>
        <end position="851"/>
    </location>
</feature>
<feature type="compositionally biased region" description="Basic and acidic residues" evidence="1">
    <location>
        <begin position="877"/>
        <end position="887"/>
    </location>
</feature>
<evidence type="ECO:0000256" key="1">
    <source>
        <dbReference type="SAM" id="MobiDB-lite"/>
    </source>
</evidence>
<comment type="caution">
    <text evidence="4">The sequence shown here is derived from an EMBL/GenBank/DDBJ whole genome shotgun (WGS) entry which is preliminary data.</text>
</comment>
<feature type="compositionally biased region" description="Basic and acidic residues" evidence="1">
    <location>
        <begin position="694"/>
        <end position="721"/>
    </location>
</feature>
<proteinExistence type="predicted"/>
<dbReference type="InterPro" id="IPR056047">
    <property type="entry name" value="CRMPA-like_DUF7630"/>
</dbReference>
<feature type="transmembrane region" description="Helical" evidence="2">
    <location>
        <begin position="353"/>
        <end position="374"/>
    </location>
</feature>
<organism evidence="4 5">
    <name type="scientific">Acropora cervicornis</name>
    <name type="common">Staghorn coral</name>
    <dbReference type="NCBI Taxonomy" id="6130"/>
    <lineage>
        <taxon>Eukaryota</taxon>
        <taxon>Metazoa</taxon>
        <taxon>Cnidaria</taxon>
        <taxon>Anthozoa</taxon>
        <taxon>Hexacorallia</taxon>
        <taxon>Scleractinia</taxon>
        <taxon>Astrocoeniina</taxon>
        <taxon>Acroporidae</taxon>
        <taxon>Acropora</taxon>
    </lineage>
</organism>
<evidence type="ECO:0000256" key="2">
    <source>
        <dbReference type="SAM" id="Phobius"/>
    </source>
</evidence>
<feature type="transmembrane region" description="Helical" evidence="2">
    <location>
        <begin position="184"/>
        <end position="204"/>
    </location>
</feature>
<reference evidence="4" key="2">
    <citation type="journal article" date="2023" name="Science">
        <title>Genomic signatures of disease resistance in endangered staghorn corals.</title>
        <authorList>
            <person name="Vollmer S.V."/>
            <person name="Selwyn J.D."/>
            <person name="Despard B.A."/>
            <person name="Roesel C.L."/>
        </authorList>
    </citation>
    <scope>NUCLEOTIDE SEQUENCE</scope>
    <source>
        <strain evidence="4">K2</strain>
    </source>
</reference>
<evidence type="ECO:0000259" key="3">
    <source>
        <dbReference type="Pfam" id="PF24633"/>
    </source>
</evidence>
<feature type="transmembrane region" description="Helical" evidence="2">
    <location>
        <begin position="441"/>
        <end position="458"/>
    </location>
</feature>
<protein>
    <recommendedName>
        <fullName evidence="3">DUF7630 domain-containing protein</fullName>
    </recommendedName>
</protein>
<dbReference type="EMBL" id="JARQWQ010000114">
    <property type="protein sequence ID" value="KAK2550150.1"/>
    <property type="molecule type" value="Genomic_DNA"/>
</dbReference>
<feature type="compositionally biased region" description="Basic and acidic residues" evidence="1">
    <location>
        <begin position="621"/>
        <end position="630"/>
    </location>
</feature>
<dbReference type="AlphaFoldDB" id="A0AAD9PWW6"/>
<evidence type="ECO:0000313" key="4">
    <source>
        <dbReference type="EMBL" id="KAK2550150.1"/>
    </source>
</evidence>
<keyword evidence="5" id="KW-1185">Reference proteome</keyword>
<feature type="transmembrane region" description="Helical" evidence="2">
    <location>
        <begin position="470"/>
        <end position="488"/>
    </location>
</feature>
<keyword evidence="2" id="KW-1133">Transmembrane helix</keyword>
<sequence>MKGTDGKSFAGFRACNCRDGFFRRHMFEGCEACAKYDGFKCMNDSFYLEEGYWWKWENETNKEHFISFRDALSKNSSVDSNSIIEYPYPLPQSHMCPRPESCLGGIDSNCSEGYEGPLCDVCGHGYYKQLKTCRKCPSKTWMIVQLCLIAAAIFVITVVVAWRSKKQLKKKKGRSLGDLILSKIKIVIGFYQVTFGVIEAFSFIKWPESLTFIGEYSEMLQLNVLQIAPIHCLFANLKVDAFGRLYAVLSINAAVIIFGFTFYGIKKLLITRKTLERQEEKVKKISETKQTAYKAIFFALYVTYLSTCSKTANVLPLACRSICYTENTTQCETFLRADFSINCSSQEFRRSVIVAYFSLIYIIVLPTSALVMLWRHSKTLKTSADEDNDEPTNSQRSEVIAALSFLFQNYRIRRWYWEFVETARKVILTSGIILMGAESRAYIGMALILSGFYGMLFAHMKPIEDPSENSLMLSSLAVTYINLVIGAVSRIPEEVALSGTMYPNLEKVLFDILVVGANVLVILIILVQYARFIYRFFKEWRKNPQWSFSCCLALLLPLNDLQQEVLGMTGKNFLKQQLQTGKVDMPSLPGALKESGAVSIELTTFPKHPEETNGSPSEETETGRKKEGNADKGIVSIVVEPEKQSMTRKNEMKQQLQTGNVNMSLESGALKKSGAVKIVHASIHERPRKTRGSLTKEKKTVQRRERIADKVAFDKGEEPKKNRVPQDNLQQEIREMKSKNPLKQQLHPGNVYSPSMSGALKKSGAVRIVHASVHEPPKNTRGSLTKEKKSVEKRERIADKVAFDKGEFEEPGKNRLPQDNVQQEMREMKSKNPLKQQLQPGNVNNPSVSGALKKSGAVDFVLVTIHEQPEEACGSPSEERGPGEMKQGDVSQAVTNTPGEEVEETRL</sequence>
<dbReference type="Pfam" id="PF24633">
    <property type="entry name" value="DUF7630"/>
    <property type="match status" value="1"/>
</dbReference>
<dbReference type="Proteomes" id="UP001249851">
    <property type="component" value="Unassembled WGS sequence"/>
</dbReference>
<keyword evidence="2" id="KW-0812">Transmembrane</keyword>
<keyword evidence="2" id="KW-0472">Membrane</keyword>
<accession>A0AAD9PWW6</accession>
<feature type="compositionally biased region" description="Polar residues" evidence="1">
    <location>
        <begin position="889"/>
        <end position="898"/>
    </location>
</feature>
<feature type="transmembrane region" description="Helical" evidence="2">
    <location>
        <begin position="141"/>
        <end position="163"/>
    </location>
</feature>
<name>A0AAD9PWW6_ACRCE</name>
<gene>
    <name evidence="4" type="ORF">P5673_029181</name>
</gene>
<feature type="transmembrane region" description="Helical" evidence="2">
    <location>
        <begin position="245"/>
        <end position="265"/>
    </location>
</feature>
<feature type="domain" description="DUF7630" evidence="3">
    <location>
        <begin position="95"/>
        <end position="136"/>
    </location>
</feature>
<feature type="compositionally biased region" description="Basic and acidic residues" evidence="1">
    <location>
        <begin position="772"/>
        <end position="813"/>
    </location>
</feature>
<reference evidence="4" key="1">
    <citation type="journal article" date="2023" name="G3 (Bethesda)">
        <title>Whole genome assembly and annotation of the endangered Caribbean coral Acropora cervicornis.</title>
        <authorList>
            <person name="Selwyn J.D."/>
            <person name="Vollmer S.V."/>
        </authorList>
    </citation>
    <scope>NUCLEOTIDE SEQUENCE</scope>
    <source>
        <strain evidence="4">K2</strain>
    </source>
</reference>
<feature type="region of interest" description="Disordered" evidence="1">
    <location>
        <begin position="686"/>
        <end position="758"/>
    </location>
</feature>
<dbReference type="PANTHER" id="PTHR11319">
    <property type="entry name" value="G PROTEIN-COUPLED RECEPTOR-RELATED"/>
    <property type="match status" value="1"/>
</dbReference>
<feature type="region of interest" description="Disordered" evidence="1">
    <location>
        <begin position="604"/>
        <end position="630"/>
    </location>
</feature>
<feature type="transmembrane region" description="Helical" evidence="2">
    <location>
        <begin position="508"/>
        <end position="534"/>
    </location>
</feature>